<evidence type="ECO:0000313" key="2">
    <source>
        <dbReference type="Proteomes" id="UP001060085"/>
    </source>
</evidence>
<keyword evidence="2" id="KW-1185">Reference proteome</keyword>
<organism evidence="1 2">
    <name type="scientific">Catharanthus roseus</name>
    <name type="common">Madagascar periwinkle</name>
    <name type="synonym">Vinca rosea</name>
    <dbReference type="NCBI Taxonomy" id="4058"/>
    <lineage>
        <taxon>Eukaryota</taxon>
        <taxon>Viridiplantae</taxon>
        <taxon>Streptophyta</taxon>
        <taxon>Embryophyta</taxon>
        <taxon>Tracheophyta</taxon>
        <taxon>Spermatophyta</taxon>
        <taxon>Magnoliopsida</taxon>
        <taxon>eudicotyledons</taxon>
        <taxon>Gunneridae</taxon>
        <taxon>Pentapetalae</taxon>
        <taxon>asterids</taxon>
        <taxon>lamiids</taxon>
        <taxon>Gentianales</taxon>
        <taxon>Apocynaceae</taxon>
        <taxon>Rauvolfioideae</taxon>
        <taxon>Vinceae</taxon>
        <taxon>Catharanthinae</taxon>
        <taxon>Catharanthus</taxon>
    </lineage>
</organism>
<comment type="caution">
    <text evidence="1">The sequence shown here is derived from an EMBL/GenBank/DDBJ whole genome shotgun (WGS) entry which is preliminary data.</text>
</comment>
<dbReference type="EMBL" id="CM044705">
    <property type="protein sequence ID" value="KAI5664499.1"/>
    <property type="molecule type" value="Genomic_DNA"/>
</dbReference>
<name>A0ACC0AWJ4_CATRO</name>
<proteinExistence type="predicted"/>
<protein>
    <submittedName>
        <fullName evidence="1">Uncharacterized protein</fullName>
    </submittedName>
</protein>
<dbReference type="Proteomes" id="UP001060085">
    <property type="component" value="Linkage Group LG05"/>
</dbReference>
<reference evidence="2" key="1">
    <citation type="journal article" date="2023" name="Nat. Plants">
        <title>Single-cell RNA sequencing provides a high-resolution roadmap for understanding the multicellular compartmentation of specialized metabolism.</title>
        <authorList>
            <person name="Sun S."/>
            <person name="Shen X."/>
            <person name="Li Y."/>
            <person name="Li Y."/>
            <person name="Wang S."/>
            <person name="Li R."/>
            <person name="Zhang H."/>
            <person name="Shen G."/>
            <person name="Guo B."/>
            <person name="Wei J."/>
            <person name="Xu J."/>
            <person name="St-Pierre B."/>
            <person name="Chen S."/>
            <person name="Sun C."/>
        </authorList>
    </citation>
    <scope>NUCLEOTIDE SEQUENCE [LARGE SCALE GENOMIC DNA]</scope>
</reference>
<gene>
    <name evidence="1" type="ORF">M9H77_23822</name>
</gene>
<evidence type="ECO:0000313" key="1">
    <source>
        <dbReference type="EMBL" id="KAI5664499.1"/>
    </source>
</evidence>
<sequence>MGCTSNKNDVKSTKMSEKNENDVCVAWGTQWISAEVPSKSVNDERKRKSDKNRAKTMKTELSFQDFCNLVSWSKELKSYFQDFDFHIGDLKDELGRHSTEEQSRATNWGLVGAID</sequence>
<accession>A0ACC0AWJ4</accession>